<evidence type="ECO:0000313" key="2">
    <source>
        <dbReference type="EMBL" id="BBE41522.1"/>
    </source>
</evidence>
<gene>
    <name evidence="2" type="ORF">NAS2_0116</name>
</gene>
<dbReference type="AlphaFoldDB" id="A0A4P2VCL1"/>
<dbReference type="EMBL" id="AP018732">
    <property type="protein sequence ID" value="BBE41522.1"/>
    <property type="molecule type" value="Genomic_DNA"/>
</dbReference>
<name>A0A4P2VCL1_9ARCH</name>
<evidence type="ECO:0000313" key="3">
    <source>
        <dbReference type="Proteomes" id="UP000509448"/>
    </source>
</evidence>
<proteinExistence type="predicted"/>
<dbReference type="InterPro" id="IPR052698">
    <property type="entry name" value="MoCofactor_Util/Proc"/>
</dbReference>
<dbReference type="GeneID" id="55583937"/>
<dbReference type="Proteomes" id="UP000509448">
    <property type="component" value="Chromosome"/>
</dbReference>
<organism evidence="2 3">
    <name type="scientific">Conexivisphaera calida</name>
    <dbReference type="NCBI Taxonomy" id="1874277"/>
    <lineage>
        <taxon>Archaea</taxon>
        <taxon>Nitrososphaerota</taxon>
        <taxon>Conexivisphaeria</taxon>
        <taxon>Conexivisphaerales</taxon>
        <taxon>Conexivisphaeraceae</taxon>
        <taxon>Conexivisphaera</taxon>
    </lineage>
</organism>
<dbReference type="PANTHER" id="PTHR30388:SF6">
    <property type="entry name" value="XANTHINE DEHYDROGENASE SUBUNIT A-RELATED"/>
    <property type="match status" value="1"/>
</dbReference>
<dbReference type="RefSeq" id="WP_174447865.1">
    <property type="nucleotide sequence ID" value="NZ_AP018732.1"/>
</dbReference>
<dbReference type="InterPro" id="IPR027051">
    <property type="entry name" value="XdhC_Rossmann_dom"/>
</dbReference>
<dbReference type="KEGG" id="ccai:NAS2_0116"/>
<reference evidence="2 3" key="1">
    <citation type="journal article" date="2019" name="ISME J.">
        <title>Isolation and characterization of a thermophilic sulfur- and iron-reducing thaumarchaeote from a terrestrial acidic hot spring.</title>
        <authorList>
            <person name="Kato S."/>
            <person name="Itoh T."/>
            <person name="Yuki M."/>
            <person name="Nagamori M."/>
            <person name="Ohnishi M."/>
            <person name="Uematsu K."/>
            <person name="Suzuki K."/>
            <person name="Takashina T."/>
            <person name="Ohkuma M."/>
        </authorList>
    </citation>
    <scope>NUCLEOTIDE SEQUENCE [LARGE SCALE GENOMIC DNA]</scope>
    <source>
        <strain evidence="2 3">NAS-02</strain>
    </source>
</reference>
<feature type="domain" description="XdhC Rossmann" evidence="1">
    <location>
        <begin position="82"/>
        <end position="215"/>
    </location>
</feature>
<evidence type="ECO:0000259" key="1">
    <source>
        <dbReference type="Pfam" id="PF13478"/>
    </source>
</evidence>
<dbReference type="OrthoDB" id="33067at2157"/>
<keyword evidence="3" id="KW-1185">Reference proteome</keyword>
<dbReference type="Pfam" id="PF13478">
    <property type="entry name" value="XdhC_C"/>
    <property type="match status" value="1"/>
</dbReference>
<accession>A0A4P2VCL1</accession>
<protein>
    <submittedName>
        <fullName evidence="2">Aerobic carbon monoxide dehydrogenase molybdenum cofactor insertion protein CoxF</fullName>
    </submittedName>
</protein>
<dbReference type="Gene3D" id="3.40.50.720">
    <property type="entry name" value="NAD(P)-binding Rossmann-like Domain"/>
    <property type="match status" value="1"/>
</dbReference>
<sequence>MSSSCDVFPHISYLTAMGRTVVLVTEIRGQKIMRSLISEGVLVTGSREHLRFYDLALKSGRSEIVEGDHRILLEVIGPSPGLLVVGSGPVAASVARIAKDAGMPVAHLSEEPYQSEEIMTASLDALDSALTEGAFVVVANEGGSPYDVDIVEKALRKGAKYVGLMASERRARESVEELLRRGIPMDIVRGRLHTPAGLDLGGRGAGEISLSIVAEALKVMRAGSGRHLRELKGPLSERPRG</sequence>
<dbReference type="PANTHER" id="PTHR30388">
    <property type="entry name" value="ALDEHYDE OXIDOREDUCTASE MOLYBDENUM COFACTOR ASSEMBLY PROTEIN"/>
    <property type="match status" value="1"/>
</dbReference>